<dbReference type="Pfam" id="PF00232">
    <property type="entry name" value="Glyco_hydro_1"/>
    <property type="match status" value="1"/>
</dbReference>
<comment type="similarity">
    <text evidence="1 4">Belongs to the glycosyl hydrolase 1 family.</text>
</comment>
<organism evidence="5 6">
    <name type="scientific">Fistulifera solaris</name>
    <name type="common">Oleaginous diatom</name>
    <dbReference type="NCBI Taxonomy" id="1519565"/>
    <lineage>
        <taxon>Eukaryota</taxon>
        <taxon>Sar</taxon>
        <taxon>Stramenopiles</taxon>
        <taxon>Ochrophyta</taxon>
        <taxon>Bacillariophyta</taxon>
        <taxon>Bacillariophyceae</taxon>
        <taxon>Bacillariophycidae</taxon>
        <taxon>Naviculales</taxon>
        <taxon>Naviculaceae</taxon>
        <taxon>Fistulifera</taxon>
    </lineage>
</organism>
<dbReference type="InterPro" id="IPR033132">
    <property type="entry name" value="GH_1_N_CS"/>
</dbReference>
<dbReference type="PANTHER" id="PTHR10353">
    <property type="entry name" value="GLYCOSYL HYDROLASE"/>
    <property type="match status" value="1"/>
</dbReference>
<evidence type="ECO:0000313" key="6">
    <source>
        <dbReference type="Proteomes" id="UP000198406"/>
    </source>
</evidence>
<protein>
    <recommendedName>
        <fullName evidence="7">Beta-glucosidase</fullName>
    </recommendedName>
</protein>
<dbReference type="OrthoDB" id="65569at2759"/>
<dbReference type="Proteomes" id="UP000198406">
    <property type="component" value="Unassembled WGS sequence"/>
</dbReference>
<accession>A0A1Z5K061</accession>
<dbReference type="PROSITE" id="PS00653">
    <property type="entry name" value="GLYCOSYL_HYDROL_F1_2"/>
    <property type="match status" value="1"/>
</dbReference>
<name>A0A1Z5K061_FISSO</name>
<dbReference type="AlphaFoldDB" id="A0A1Z5K061"/>
<dbReference type="SUPFAM" id="SSF51445">
    <property type="entry name" value="(Trans)glycosidases"/>
    <property type="match status" value="1"/>
</dbReference>
<dbReference type="PANTHER" id="PTHR10353:SF36">
    <property type="entry name" value="LP05116P"/>
    <property type="match status" value="1"/>
</dbReference>
<keyword evidence="2" id="KW-0378">Hydrolase</keyword>
<proteinExistence type="inferred from homology"/>
<dbReference type="GO" id="GO:0008422">
    <property type="term" value="F:beta-glucosidase activity"/>
    <property type="evidence" value="ECO:0007669"/>
    <property type="project" value="TreeGrafter"/>
</dbReference>
<dbReference type="InParanoid" id="A0A1Z5K061"/>
<evidence type="ECO:0000256" key="1">
    <source>
        <dbReference type="ARBA" id="ARBA00010838"/>
    </source>
</evidence>
<evidence type="ECO:0000256" key="2">
    <source>
        <dbReference type="ARBA" id="ARBA00022801"/>
    </source>
</evidence>
<evidence type="ECO:0000313" key="5">
    <source>
        <dbReference type="EMBL" id="GAX19637.1"/>
    </source>
</evidence>
<evidence type="ECO:0000256" key="4">
    <source>
        <dbReference type="RuleBase" id="RU003690"/>
    </source>
</evidence>
<dbReference type="InterPro" id="IPR001360">
    <property type="entry name" value="Glyco_hydro_1"/>
</dbReference>
<keyword evidence="6" id="KW-1185">Reference proteome</keyword>
<comment type="caution">
    <text evidence="5">The sequence shown here is derived from an EMBL/GenBank/DDBJ whole genome shotgun (WGS) entry which is preliminary data.</text>
</comment>
<reference evidence="5 6" key="1">
    <citation type="journal article" date="2015" name="Plant Cell">
        <title>Oil accumulation by the oleaginous diatom Fistulifera solaris as revealed by the genome and transcriptome.</title>
        <authorList>
            <person name="Tanaka T."/>
            <person name="Maeda Y."/>
            <person name="Veluchamy A."/>
            <person name="Tanaka M."/>
            <person name="Abida H."/>
            <person name="Marechal E."/>
            <person name="Bowler C."/>
            <person name="Muto M."/>
            <person name="Sunaga Y."/>
            <person name="Tanaka M."/>
            <person name="Yoshino T."/>
            <person name="Taniguchi T."/>
            <person name="Fukuda Y."/>
            <person name="Nemoto M."/>
            <person name="Matsumoto M."/>
            <person name="Wong P.S."/>
            <person name="Aburatani S."/>
            <person name="Fujibuchi W."/>
        </authorList>
    </citation>
    <scope>NUCLEOTIDE SEQUENCE [LARGE SCALE GENOMIC DNA]</scope>
    <source>
        <strain evidence="5 6">JPCC DA0580</strain>
    </source>
</reference>
<keyword evidence="3" id="KW-0326">Glycosidase</keyword>
<evidence type="ECO:0008006" key="7">
    <source>
        <dbReference type="Google" id="ProtNLM"/>
    </source>
</evidence>
<gene>
    <name evidence="5" type="ORF">FisN_19Hu217</name>
</gene>
<sequence length="431" mass="49511">MRRFPANFRWGTATAAYQIEGATRIDGRGPSIWDAFSQIPGKIHGGHTGDIACDHYRRFKEDVGLLKSMGVKCYRFSIAWPRILPQGRGDVNEKGVAFYNELIDCLIENDIEPWVTIYHWDLPLALQIEMDGLLNPDIAKCFADYARVCFERFGDRVRHWITLNEPWCSAVLGHGNGYFAPGRVSETEPFLAAHNLLRAHAYIVDTLRKTADRALEFSLGWFADPVYFGDYPSSMRDRLGSTLPQFSEEDQKLLKGSSDFFGLNHYNTNMSAAERSIDSMLQDLYNNEGDHVDLLRDPSWKQTDMGWNIVPWGIRKLLEWIDRRYDHPPIYITENGCALPGEDVREVALNDVGRLEFFKGYLGACHEAIENGVDLRGYMCWSMMDNLEWSHGYSKRFGLTWVDFKTGERHPKASFRWYSTVCAENAMRPVE</sequence>
<dbReference type="PRINTS" id="PR00131">
    <property type="entry name" value="GLHYDRLASE1"/>
</dbReference>
<dbReference type="Gene3D" id="3.20.20.80">
    <property type="entry name" value="Glycosidases"/>
    <property type="match status" value="2"/>
</dbReference>
<evidence type="ECO:0000256" key="3">
    <source>
        <dbReference type="ARBA" id="ARBA00023295"/>
    </source>
</evidence>
<dbReference type="InterPro" id="IPR017853">
    <property type="entry name" value="GH"/>
</dbReference>
<dbReference type="EMBL" id="BDSP01000137">
    <property type="protein sequence ID" value="GAX19637.1"/>
    <property type="molecule type" value="Genomic_DNA"/>
</dbReference>
<dbReference type="GO" id="GO:0005975">
    <property type="term" value="P:carbohydrate metabolic process"/>
    <property type="evidence" value="ECO:0007669"/>
    <property type="project" value="InterPro"/>
</dbReference>